<dbReference type="STRING" id="121224.E0VVY6"/>
<dbReference type="EMBL" id="DS235816">
    <property type="protein sequence ID" value="EEB17542.1"/>
    <property type="molecule type" value="Genomic_DNA"/>
</dbReference>
<dbReference type="GO" id="GO:0016314">
    <property type="term" value="F:phosphatidylinositol-3,4,5-trisphosphate 3-phosphatase activity"/>
    <property type="evidence" value="ECO:0007669"/>
    <property type="project" value="UniProtKB-EC"/>
</dbReference>
<dbReference type="GO" id="GO:0004725">
    <property type="term" value="F:protein tyrosine phosphatase activity"/>
    <property type="evidence" value="ECO:0007669"/>
    <property type="project" value="UniProtKB-EC"/>
</dbReference>
<dbReference type="eggNOG" id="KOG2283">
    <property type="taxonomic scope" value="Eukaryota"/>
</dbReference>
<dbReference type="InterPro" id="IPR014020">
    <property type="entry name" value="Tensin_C2-dom"/>
</dbReference>
<feature type="domain" description="C2 tensin-type" evidence="25">
    <location>
        <begin position="156"/>
        <end position="411"/>
    </location>
</feature>
<gene>
    <name evidence="27" type="primary">8238919</name>
    <name evidence="26" type="ORF">Phum_PHUM471760</name>
</gene>
<proteinExistence type="inferred from homology"/>
<dbReference type="InterPro" id="IPR016130">
    <property type="entry name" value="Tyr_Pase_AS"/>
</dbReference>
<dbReference type="SMART" id="SM01326">
    <property type="entry name" value="PTEN_C2"/>
    <property type="match status" value="1"/>
</dbReference>
<dbReference type="VEuPathDB" id="VectorBase:PHUM471760"/>
<dbReference type="GO" id="GO:0050793">
    <property type="term" value="P:regulation of developmental process"/>
    <property type="evidence" value="ECO:0007669"/>
    <property type="project" value="UniProtKB-ARBA"/>
</dbReference>
<feature type="compositionally biased region" description="Acidic residues" evidence="22">
    <location>
        <begin position="438"/>
        <end position="463"/>
    </location>
</feature>
<dbReference type="SUPFAM" id="SSF52799">
    <property type="entry name" value="(Phosphotyrosine protein) phosphatases II"/>
    <property type="match status" value="1"/>
</dbReference>
<protein>
    <recommendedName>
        <fullName evidence="14">Phosphatidylinositol 3,4,5-trisphosphate 3-phosphatase and dual-specificity protein phosphatase PTEN</fullName>
        <ecNumber evidence="6">3.1.3.16</ecNumber>
        <ecNumber evidence="5">3.1.3.48</ecNumber>
        <ecNumber evidence="4">3.1.3.67</ecNumber>
    </recommendedName>
    <alternativeName>
        <fullName evidence="18">Inositol polyphosphate 3-phosphatase</fullName>
    </alternativeName>
</protein>
<dbReference type="InterPro" id="IPR045101">
    <property type="entry name" value="PTP_PTEN"/>
</dbReference>
<dbReference type="GO" id="GO:0046856">
    <property type="term" value="P:phosphatidylinositol dephosphorylation"/>
    <property type="evidence" value="ECO:0007669"/>
    <property type="project" value="TreeGrafter"/>
</dbReference>
<evidence type="ECO:0000256" key="21">
    <source>
        <dbReference type="ARBA" id="ARBA00051341"/>
    </source>
</evidence>
<evidence type="ECO:0000256" key="5">
    <source>
        <dbReference type="ARBA" id="ARBA00013064"/>
    </source>
</evidence>
<keyword evidence="8 26" id="KW-0378">Hydrolase</keyword>
<dbReference type="GO" id="GO:0005829">
    <property type="term" value="C:cytosol"/>
    <property type="evidence" value="ECO:0007669"/>
    <property type="project" value="TreeGrafter"/>
</dbReference>
<dbReference type="GO" id="GO:0005886">
    <property type="term" value="C:plasma membrane"/>
    <property type="evidence" value="ECO:0007669"/>
    <property type="project" value="TreeGrafter"/>
</dbReference>
<dbReference type="InterPro" id="IPR051281">
    <property type="entry name" value="Dual-spec_lipid-protein_phosph"/>
</dbReference>
<keyword evidence="11" id="KW-0966">Cell projection</keyword>
<dbReference type="Gene3D" id="3.90.190.10">
    <property type="entry name" value="Protein tyrosine phosphatase superfamily"/>
    <property type="match status" value="1"/>
</dbReference>
<evidence type="ECO:0000256" key="10">
    <source>
        <dbReference type="ARBA" id="ARBA00023098"/>
    </source>
</evidence>
<evidence type="ECO:0000256" key="9">
    <source>
        <dbReference type="ARBA" id="ARBA00022912"/>
    </source>
</evidence>
<dbReference type="CDD" id="cd14509">
    <property type="entry name" value="PTP_PTEN"/>
    <property type="match status" value="1"/>
</dbReference>
<reference evidence="26" key="1">
    <citation type="submission" date="2007-04" db="EMBL/GenBank/DDBJ databases">
        <title>Annotation of Pediculus humanus corporis strain USDA.</title>
        <authorList>
            <person name="Kirkness E."/>
            <person name="Hannick L."/>
            <person name="Hass B."/>
            <person name="Bruggner R."/>
            <person name="Lawson D."/>
            <person name="Bidwell S."/>
            <person name="Joardar V."/>
            <person name="Caler E."/>
            <person name="Walenz B."/>
            <person name="Inman J."/>
            <person name="Schobel S."/>
            <person name="Galinsky K."/>
            <person name="Amedeo P."/>
            <person name="Strausberg R."/>
        </authorList>
    </citation>
    <scope>NUCLEOTIDE SEQUENCE</scope>
    <source>
        <strain evidence="26">USDA</strain>
    </source>
</reference>
<evidence type="ECO:0000256" key="22">
    <source>
        <dbReference type="SAM" id="MobiDB-lite"/>
    </source>
</evidence>
<dbReference type="GO" id="GO:0005634">
    <property type="term" value="C:nucleus"/>
    <property type="evidence" value="ECO:0007669"/>
    <property type="project" value="TreeGrafter"/>
</dbReference>
<dbReference type="GO" id="GO:0043005">
    <property type="term" value="C:neuron projection"/>
    <property type="evidence" value="ECO:0007669"/>
    <property type="project" value="UniProtKB-SubCell"/>
</dbReference>
<dbReference type="GeneID" id="8238919"/>
<reference evidence="27" key="3">
    <citation type="submission" date="2021-02" db="UniProtKB">
        <authorList>
            <consortium name="EnsemblMetazoa"/>
        </authorList>
    </citation>
    <scope>IDENTIFICATION</scope>
    <source>
        <strain evidence="27">USDA</strain>
    </source>
</reference>
<dbReference type="PROSITE" id="PS50056">
    <property type="entry name" value="TYR_PHOSPHATASE_2"/>
    <property type="match status" value="1"/>
</dbReference>
<dbReference type="Proteomes" id="UP000009046">
    <property type="component" value="Unassembled WGS sequence"/>
</dbReference>
<dbReference type="PROSITE" id="PS00383">
    <property type="entry name" value="TYR_PHOSPHATASE_1"/>
    <property type="match status" value="1"/>
</dbReference>
<evidence type="ECO:0000313" key="28">
    <source>
        <dbReference type="Proteomes" id="UP000009046"/>
    </source>
</evidence>
<comment type="catalytic activity">
    <reaction evidence="16">
        <text>a 1,2-diacyl-sn-glycero-3-phospho-(1D-myo-inositol-3,4,5-trisphosphate) + H2O = a 1,2-diacyl-sn-glycero-3-phospho-(1D-myo-inositol-4,5-bisphosphate) + phosphate</text>
        <dbReference type="Rhea" id="RHEA:25017"/>
        <dbReference type="ChEBI" id="CHEBI:15377"/>
        <dbReference type="ChEBI" id="CHEBI:43474"/>
        <dbReference type="ChEBI" id="CHEBI:57836"/>
        <dbReference type="ChEBI" id="CHEBI:58456"/>
        <dbReference type="EC" id="3.1.3.67"/>
    </reaction>
    <physiologicalReaction direction="left-to-right" evidence="16">
        <dbReference type="Rhea" id="RHEA:25018"/>
    </physiologicalReaction>
</comment>
<evidence type="ECO:0000256" key="17">
    <source>
        <dbReference type="ARBA" id="ARBA00043762"/>
    </source>
</evidence>
<dbReference type="EnsemblMetazoa" id="PHUM471760-RA">
    <property type="protein sequence ID" value="PHUM471760-PA"/>
    <property type="gene ID" value="PHUM471760"/>
</dbReference>
<dbReference type="RefSeq" id="XP_002430280.1">
    <property type="nucleotide sequence ID" value="XM_002430235.1"/>
</dbReference>
<evidence type="ECO:0000313" key="27">
    <source>
        <dbReference type="EnsemblMetazoa" id="PHUM471760-PA"/>
    </source>
</evidence>
<feature type="compositionally biased region" description="Polar residues" evidence="22">
    <location>
        <begin position="417"/>
        <end position="434"/>
    </location>
</feature>
<feature type="domain" description="Tyrosine specific protein phosphatases" evidence="23">
    <location>
        <begin position="68"/>
        <end position="125"/>
    </location>
</feature>
<dbReference type="PANTHER" id="PTHR12305:SF81">
    <property type="entry name" value="PHOSPHATIDYLINOSITOL 3,4,5-TRISPHOSPHATE 3-PHOSPHATASE AND DUAL-SPECIFICITY PROTEIN PHOSPHATASE PTEN"/>
    <property type="match status" value="1"/>
</dbReference>
<dbReference type="PROSITE" id="PS51182">
    <property type="entry name" value="C2_TENSIN"/>
    <property type="match status" value="1"/>
</dbReference>
<evidence type="ECO:0000256" key="11">
    <source>
        <dbReference type="ARBA" id="ARBA00023273"/>
    </source>
</evidence>
<dbReference type="Gene3D" id="2.60.40.1110">
    <property type="match status" value="1"/>
</dbReference>
<comment type="catalytic activity">
    <reaction evidence="21">
        <text>O-phospho-L-tyrosyl-[protein] + H2O = L-tyrosyl-[protein] + phosphate</text>
        <dbReference type="Rhea" id="RHEA:10684"/>
        <dbReference type="Rhea" id="RHEA-COMP:10136"/>
        <dbReference type="Rhea" id="RHEA-COMP:20101"/>
        <dbReference type="ChEBI" id="CHEBI:15377"/>
        <dbReference type="ChEBI" id="CHEBI:43474"/>
        <dbReference type="ChEBI" id="CHEBI:46858"/>
        <dbReference type="ChEBI" id="CHEBI:61978"/>
        <dbReference type="EC" id="3.1.3.48"/>
    </reaction>
    <physiologicalReaction direction="left-to-right" evidence="21">
        <dbReference type="Rhea" id="RHEA:10685"/>
    </physiologicalReaction>
</comment>
<comment type="subcellular location">
    <subcellularLocation>
        <location evidence="1">Cell projection</location>
        <location evidence="1">Neuron projection</location>
    </subcellularLocation>
    <subcellularLocation>
        <location evidence="2">Cytoplasm</location>
    </subcellularLocation>
</comment>
<dbReference type="InterPro" id="IPR003595">
    <property type="entry name" value="Tyr_Pase_cat"/>
</dbReference>
<comment type="catalytic activity">
    <reaction evidence="19">
        <text>O-phospho-L-seryl-[protein] + H2O = L-seryl-[protein] + phosphate</text>
        <dbReference type="Rhea" id="RHEA:20629"/>
        <dbReference type="Rhea" id="RHEA-COMP:9863"/>
        <dbReference type="Rhea" id="RHEA-COMP:11604"/>
        <dbReference type="ChEBI" id="CHEBI:15377"/>
        <dbReference type="ChEBI" id="CHEBI:29999"/>
        <dbReference type="ChEBI" id="CHEBI:43474"/>
        <dbReference type="ChEBI" id="CHEBI:83421"/>
        <dbReference type="EC" id="3.1.3.16"/>
    </reaction>
    <physiologicalReaction direction="left-to-right" evidence="19">
        <dbReference type="Rhea" id="RHEA:20630"/>
    </physiologicalReaction>
</comment>
<feature type="domain" description="Phosphatase tensin-type" evidence="24">
    <location>
        <begin position="1"/>
        <end position="151"/>
    </location>
</feature>
<dbReference type="PROSITE" id="PS51181">
    <property type="entry name" value="PPASE_TENSIN"/>
    <property type="match status" value="1"/>
</dbReference>
<evidence type="ECO:0000256" key="18">
    <source>
        <dbReference type="ARBA" id="ARBA00044309"/>
    </source>
</evidence>
<evidence type="ECO:0000259" key="25">
    <source>
        <dbReference type="PROSITE" id="PS51182"/>
    </source>
</evidence>
<dbReference type="GO" id="GO:0043491">
    <property type="term" value="P:phosphatidylinositol 3-kinase/protein kinase B signal transduction"/>
    <property type="evidence" value="ECO:0007669"/>
    <property type="project" value="TreeGrafter"/>
</dbReference>
<keyword evidence="7" id="KW-0963">Cytoplasm</keyword>
<evidence type="ECO:0000256" key="7">
    <source>
        <dbReference type="ARBA" id="ARBA00022490"/>
    </source>
</evidence>
<dbReference type="EC" id="3.1.3.48" evidence="5"/>
<dbReference type="GO" id="GO:0051896">
    <property type="term" value="P:regulation of phosphatidylinositol 3-kinase/protein kinase B signal transduction"/>
    <property type="evidence" value="ECO:0007669"/>
    <property type="project" value="TreeGrafter"/>
</dbReference>
<feature type="region of interest" description="Disordered" evidence="22">
    <location>
        <begin position="282"/>
        <end position="301"/>
    </location>
</feature>
<evidence type="ECO:0000256" key="14">
    <source>
        <dbReference type="ARBA" id="ARBA00034338"/>
    </source>
</evidence>
<dbReference type="InterPro" id="IPR029023">
    <property type="entry name" value="Tensin_phosphatase"/>
</dbReference>
<dbReference type="AlphaFoldDB" id="E0VVY6"/>
<dbReference type="OrthoDB" id="16692at2759"/>
<dbReference type="EC" id="3.1.3.67" evidence="4"/>
<comment type="similarity">
    <text evidence="3">Belongs to the PTEN phosphatase protein family.</text>
</comment>
<evidence type="ECO:0000256" key="19">
    <source>
        <dbReference type="ARBA" id="ARBA00047986"/>
    </source>
</evidence>
<evidence type="ECO:0000259" key="23">
    <source>
        <dbReference type="PROSITE" id="PS50056"/>
    </source>
</evidence>
<evidence type="ECO:0000256" key="13">
    <source>
        <dbReference type="ARBA" id="ARBA00034268"/>
    </source>
</evidence>
<comment type="catalytic activity">
    <reaction evidence="15">
        <text>1D-myo-inositol 1,3,4,5-tetrakisphosphate + H2O = 1D-myo-inositol 1,4,5-trisphosphate + phosphate</text>
        <dbReference type="Rhea" id="RHEA:77155"/>
        <dbReference type="ChEBI" id="CHEBI:15377"/>
        <dbReference type="ChEBI" id="CHEBI:43474"/>
        <dbReference type="ChEBI" id="CHEBI:57895"/>
        <dbReference type="ChEBI" id="CHEBI:203600"/>
    </reaction>
    <physiologicalReaction direction="left-to-right" evidence="15">
        <dbReference type="Rhea" id="RHEA:77156"/>
    </physiologicalReaction>
</comment>
<dbReference type="PANTHER" id="PTHR12305">
    <property type="entry name" value="PHOSPHATASE WITH HOMOLOGY TO TENSIN"/>
    <property type="match status" value="1"/>
</dbReference>
<evidence type="ECO:0000256" key="8">
    <source>
        <dbReference type="ARBA" id="ARBA00022801"/>
    </source>
</evidence>
<evidence type="ECO:0000313" key="26">
    <source>
        <dbReference type="EMBL" id="EEB17542.1"/>
    </source>
</evidence>
<evidence type="ECO:0000256" key="1">
    <source>
        <dbReference type="ARBA" id="ARBA00004487"/>
    </source>
</evidence>
<dbReference type="GO" id="GO:0048870">
    <property type="term" value="P:cell motility"/>
    <property type="evidence" value="ECO:0007669"/>
    <property type="project" value="TreeGrafter"/>
</dbReference>
<dbReference type="Pfam" id="PF10409">
    <property type="entry name" value="PTEN_C2"/>
    <property type="match status" value="1"/>
</dbReference>
<evidence type="ECO:0000256" key="16">
    <source>
        <dbReference type="ARBA" id="ARBA00043760"/>
    </source>
</evidence>
<keyword evidence="10" id="KW-0443">Lipid metabolism</keyword>
<dbReference type="EC" id="3.1.3.16" evidence="6"/>
<dbReference type="KEGG" id="phu:Phum_PHUM471760"/>
<dbReference type="Pfam" id="PF22784">
    <property type="entry name" value="PTP-SAK"/>
    <property type="match status" value="1"/>
</dbReference>
<dbReference type="SMART" id="SM00404">
    <property type="entry name" value="PTPc_motif"/>
    <property type="match status" value="1"/>
</dbReference>
<comment type="catalytic activity">
    <reaction evidence="17">
        <text>1D-myo-inositol 1,3,4,5,6-pentakisphosphate + H2O = 1D-myo-inositol 1,4,5,6-tetrakisphosphate + phosphate</text>
        <dbReference type="Rhea" id="RHEA:77143"/>
        <dbReference type="ChEBI" id="CHEBI:15377"/>
        <dbReference type="ChEBI" id="CHEBI:43474"/>
        <dbReference type="ChEBI" id="CHEBI:57627"/>
        <dbReference type="ChEBI" id="CHEBI:57733"/>
    </reaction>
    <physiologicalReaction direction="left-to-right" evidence="17">
        <dbReference type="Rhea" id="RHEA:77144"/>
    </physiologicalReaction>
</comment>
<comment type="catalytic activity">
    <reaction evidence="12">
        <text>1,2-dihexadecanoyl-sn-glycero-3-phospho-(1D-myo-inositol-3,4,5-trisphosphate) + H2O = 1,2-dihexadecanoyl-sn-glycero-3-phospho-(1D-myo-inositol-4,5-bisphosphate) + phosphate</text>
        <dbReference type="Rhea" id="RHEA:43560"/>
        <dbReference type="ChEBI" id="CHEBI:15377"/>
        <dbReference type="ChEBI" id="CHEBI:43474"/>
        <dbReference type="ChEBI" id="CHEBI:83420"/>
        <dbReference type="ChEBI" id="CHEBI:83423"/>
    </reaction>
    <physiologicalReaction direction="left-to-right" evidence="12">
        <dbReference type="Rhea" id="RHEA:43561"/>
    </physiologicalReaction>
</comment>
<dbReference type="SUPFAM" id="SSF49562">
    <property type="entry name" value="C2 domain (Calcium/lipid-binding domain, CaLB)"/>
    <property type="match status" value="2"/>
</dbReference>
<dbReference type="GO" id="GO:0004722">
    <property type="term" value="F:protein serine/threonine phosphatase activity"/>
    <property type="evidence" value="ECO:0007669"/>
    <property type="project" value="UniProtKB-EC"/>
</dbReference>
<dbReference type="InParanoid" id="E0VVY6"/>
<evidence type="ECO:0000256" key="15">
    <source>
        <dbReference type="ARBA" id="ARBA00043734"/>
    </source>
</evidence>
<evidence type="ECO:0000256" key="12">
    <source>
        <dbReference type="ARBA" id="ARBA00034256"/>
    </source>
</evidence>
<evidence type="ECO:0000256" key="4">
    <source>
        <dbReference type="ARBA" id="ARBA00013015"/>
    </source>
</evidence>
<accession>E0VVY6</accession>
<keyword evidence="28" id="KW-1185">Reference proteome</keyword>
<keyword evidence="9" id="KW-0904">Protein phosphatase</keyword>
<dbReference type="EMBL" id="AAZO01005725">
    <property type="status" value="NOT_ANNOTATED_CDS"/>
    <property type="molecule type" value="Genomic_DNA"/>
</dbReference>
<dbReference type="CTD" id="8238919"/>
<dbReference type="InterPro" id="IPR057023">
    <property type="entry name" value="PTP-SAK"/>
</dbReference>
<sequence>MGFPAEKLEGVYRNHIDDVVKLLESKHKDHYKIYNLCSERKYDIHKFQSRVANYPFDDHNPPQIELIRPFCADVHDWLSQDKKNVAAVHCKAGKGRTGVMVCCYMLHSKQFLKAEDALSYYGQMRTHDRKGVTIPSQRRYVGYCADLIREELEYKATTIVIKEIRLDPLPLAFNGGQGCLQFVISNSKGKIYSSPIHEVKKGATQMILPIQRYIALTGDIKVEFFNKPKMKRKEKMFHFWFNTFFVREEVEHFDTYIINGNEEINMNTTTVQNSENRANRALSYDEQSKTPQIKTSRTNSLTTSSILNSTSINVGTGGSSPIGTISTVAAATIQSSTQSPINDGTNNAVTIKNNSANSLSLNANDKASGNMEKEKMILLRLNKSELDDAHKDKQNKLYSPNFQVSLYFHNVPATSLPRTMETSSAPQTQFQDTPSESSEAESSDSSTAEEEEEEEEDWESGLS</sequence>
<dbReference type="InterPro" id="IPR000387">
    <property type="entry name" value="Tyr_Pase_dom"/>
</dbReference>
<dbReference type="HOGENOM" id="CLU_020105_5_1_1"/>
<evidence type="ECO:0000256" key="20">
    <source>
        <dbReference type="ARBA" id="ARBA00048832"/>
    </source>
</evidence>
<dbReference type="InterPro" id="IPR029021">
    <property type="entry name" value="Prot-tyrosine_phosphatase-like"/>
</dbReference>
<evidence type="ECO:0000259" key="24">
    <source>
        <dbReference type="PROSITE" id="PS51181"/>
    </source>
</evidence>
<reference evidence="26" key="2">
    <citation type="submission" date="2007-04" db="EMBL/GenBank/DDBJ databases">
        <title>The genome of the human body louse.</title>
        <authorList>
            <consortium name="The Human Body Louse Genome Consortium"/>
            <person name="Kirkness E."/>
            <person name="Walenz B."/>
            <person name="Hass B."/>
            <person name="Bruggner R."/>
            <person name="Strausberg R."/>
        </authorList>
    </citation>
    <scope>NUCLEOTIDE SEQUENCE</scope>
    <source>
        <strain evidence="26">USDA</strain>
    </source>
</reference>
<dbReference type="GO" id="GO:0008285">
    <property type="term" value="P:negative regulation of cell population proliferation"/>
    <property type="evidence" value="ECO:0007669"/>
    <property type="project" value="TreeGrafter"/>
</dbReference>
<comment type="catalytic activity">
    <reaction evidence="20">
        <text>O-phospho-L-threonyl-[protein] + H2O = L-threonyl-[protein] + phosphate</text>
        <dbReference type="Rhea" id="RHEA:47004"/>
        <dbReference type="Rhea" id="RHEA-COMP:11060"/>
        <dbReference type="Rhea" id="RHEA-COMP:11605"/>
        <dbReference type="ChEBI" id="CHEBI:15377"/>
        <dbReference type="ChEBI" id="CHEBI:30013"/>
        <dbReference type="ChEBI" id="CHEBI:43474"/>
        <dbReference type="ChEBI" id="CHEBI:61977"/>
        <dbReference type="EC" id="3.1.3.16"/>
    </reaction>
    <physiologicalReaction direction="left-to-right" evidence="20">
        <dbReference type="Rhea" id="RHEA:47005"/>
    </physiologicalReaction>
</comment>
<name>E0VVY6_PEDHC</name>
<organism>
    <name type="scientific">Pediculus humanus subsp. corporis</name>
    <name type="common">Body louse</name>
    <dbReference type="NCBI Taxonomy" id="121224"/>
    <lineage>
        <taxon>Eukaryota</taxon>
        <taxon>Metazoa</taxon>
        <taxon>Ecdysozoa</taxon>
        <taxon>Arthropoda</taxon>
        <taxon>Hexapoda</taxon>
        <taxon>Insecta</taxon>
        <taxon>Pterygota</taxon>
        <taxon>Neoptera</taxon>
        <taxon>Paraneoptera</taxon>
        <taxon>Psocodea</taxon>
        <taxon>Troctomorpha</taxon>
        <taxon>Phthiraptera</taxon>
        <taxon>Anoplura</taxon>
        <taxon>Pediculidae</taxon>
        <taxon>Pediculus</taxon>
    </lineage>
</organism>
<feature type="region of interest" description="Disordered" evidence="22">
    <location>
        <begin position="417"/>
        <end position="463"/>
    </location>
</feature>
<evidence type="ECO:0000256" key="2">
    <source>
        <dbReference type="ARBA" id="ARBA00004496"/>
    </source>
</evidence>
<comment type="catalytic activity">
    <reaction evidence="13">
        <text>1,2-dioctanoyl-sn-glycero-3-phospho-(1D-myo-inositol-3,4,5-trisphosphate) + H2O = 1,2-dioctanoyl-sn-glycero-3-phospho-(1D-myo-inositol-4,5-bisphosphate) + phosphate</text>
        <dbReference type="Rhea" id="RHEA:43552"/>
        <dbReference type="ChEBI" id="CHEBI:15377"/>
        <dbReference type="ChEBI" id="CHEBI:43474"/>
        <dbReference type="ChEBI" id="CHEBI:83416"/>
        <dbReference type="ChEBI" id="CHEBI:83419"/>
    </reaction>
    <physiologicalReaction direction="left-to-right" evidence="13">
        <dbReference type="Rhea" id="RHEA:43553"/>
    </physiologicalReaction>
</comment>
<evidence type="ECO:0000256" key="3">
    <source>
        <dbReference type="ARBA" id="ARBA00007881"/>
    </source>
</evidence>
<dbReference type="InterPro" id="IPR035892">
    <property type="entry name" value="C2_domain_sf"/>
</dbReference>
<evidence type="ECO:0000256" key="6">
    <source>
        <dbReference type="ARBA" id="ARBA00013081"/>
    </source>
</evidence>